<gene>
    <name evidence="4" type="ORF">J4P90_13685</name>
</gene>
<feature type="domain" description="SbsA Ig-like" evidence="3">
    <location>
        <begin position="60"/>
        <end position="144"/>
    </location>
</feature>
<evidence type="ECO:0000313" key="4">
    <source>
        <dbReference type="EMBL" id="MBO1626270.1"/>
    </source>
</evidence>
<protein>
    <submittedName>
        <fullName evidence="4">Ig-like domain-containing protein</fullName>
    </submittedName>
</protein>
<feature type="region of interest" description="Disordered" evidence="2">
    <location>
        <begin position="150"/>
        <end position="171"/>
    </location>
</feature>
<proteinExistence type="predicted"/>
<comment type="caution">
    <text evidence="4">The sequence shown here is derived from an EMBL/GenBank/DDBJ whole genome shotgun (WGS) entry which is preliminary data.</text>
</comment>
<accession>A0ABS3NZL0</accession>
<dbReference type="EMBL" id="JAGDQJ010000014">
    <property type="protein sequence ID" value="MBO1626270.1"/>
    <property type="molecule type" value="Genomic_DNA"/>
</dbReference>
<evidence type="ECO:0000259" key="3">
    <source>
        <dbReference type="Pfam" id="PF13205"/>
    </source>
</evidence>
<reference evidence="4 5" key="1">
    <citation type="submission" date="2021-03" db="EMBL/GenBank/DDBJ databases">
        <title>Identification of novel Bacillus strains.</title>
        <authorList>
            <person name="Xiao Z."/>
            <person name="Li Y."/>
            <person name="Shen J."/>
        </authorList>
    </citation>
    <scope>NUCLEOTIDE SEQUENCE [LARGE SCALE GENOMIC DNA]</scope>
    <source>
        <strain evidence="4 5">SY8</strain>
    </source>
</reference>
<dbReference type="Pfam" id="PF13205">
    <property type="entry name" value="Big_5"/>
    <property type="match status" value="1"/>
</dbReference>
<organism evidence="4 5">
    <name type="scientific">Bacillus arachidis</name>
    <dbReference type="NCBI Taxonomy" id="2819290"/>
    <lineage>
        <taxon>Bacteria</taxon>
        <taxon>Bacillati</taxon>
        <taxon>Bacillota</taxon>
        <taxon>Bacilli</taxon>
        <taxon>Bacillales</taxon>
        <taxon>Bacillaceae</taxon>
        <taxon>Bacillus</taxon>
    </lineage>
</organism>
<evidence type="ECO:0000313" key="5">
    <source>
        <dbReference type="Proteomes" id="UP000677611"/>
    </source>
</evidence>
<keyword evidence="5" id="KW-1185">Reference proteome</keyword>
<dbReference type="InterPro" id="IPR032812">
    <property type="entry name" value="SbsA_Ig"/>
</dbReference>
<evidence type="ECO:0000256" key="2">
    <source>
        <dbReference type="SAM" id="MobiDB-lite"/>
    </source>
</evidence>
<dbReference type="PROSITE" id="PS51257">
    <property type="entry name" value="PROKAR_LIPOPROTEIN"/>
    <property type="match status" value="1"/>
</dbReference>
<name>A0ABS3NZL0_9BACI</name>
<dbReference type="RefSeq" id="WP_208018034.1">
    <property type="nucleotide sequence ID" value="NZ_JAGDQJ010000014.1"/>
</dbReference>
<evidence type="ECO:0000256" key="1">
    <source>
        <dbReference type="ARBA" id="ARBA00022729"/>
    </source>
</evidence>
<sequence length="304" mass="33776">MKYGSTVLMIMFILCGTILSGCNSEKQQVDTKVEKEEKEKEKEKKVTKEDQFEEVPVQASITANDPMEIDLKHKIDPGTVTPESVYVMDEENAKVDSKLKIDGTKLIIESKDKEKKQGTYTVFVTSKVRKADGSEIGKPLKVVFNVKESQKQNTTEQTEKKNESEPQGNVQKEVVQVKDFTSYNGKWTDSDDYCGNGIFVILQFSEKNVAKVHLGAQMHGQKSRDCANARPDGAKGGAIVTFDNNGVGTFTFTNLRSNVLQEGTIQLAGNKVLLTTKILAPGENGSETYFGDNVTTNLKYHRDK</sequence>
<keyword evidence="1" id="KW-0732">Signal</keyword>
<dbReference type="Proteomes" id="UP000677611">
    <property type="component" value="Unassembled WGS sequence"/>
</dbReference>